<dbReference type="Pfam" id="PF01168">
    <property type="entry name" value="Ala_racemase_N"/>
    <property type="match status" value="1"/>
</dbReference>
<evidence type="ECO:0000313" key="9">
    <source>
        <dbReference type="EMBL" id="GFO52568.1"/>
    </source>
</evidence>
<dbReference type="RefSeq" id="WP_014024451.1">
    <property type="nucleotide sequence ID" value="NZ_AP026069.1"/>
</dbReference>
<comment type="catalytic activity">
    <reaction evidence="1 5">
        <text>L-alanine = D-alanine</text>
        <dbReference type="Rhea" id="RHEA:20249"/>
        <dbReference type="ChEBI" id="CHEBI:57416"/>
        <dbReference type="ChEBI" id="CHEBI:57972"/>
        <dbReference type="EC" id="5.1.1.1"/>
    </reaction>
</comment>
<dbReference type="InterPro" id="IPR009006">
    <property type="entry name" value="Ala_racemase/Decarboxylase_C"/>
</dbReference>
<evidence type="ECO:0000313" key="13">
    <source>
        <dbReference type="Proteomes" id="UP000181969"/>
    </source>
</evidence>
<dbReference type="GeneID" id="61074667"/>
<reference evidence="11 13" key="1">
    <citation type="submission" date="2016-10" db="EMBL/GenBank/DDBJ databases">
        <authorList>
            <person name="de Groot N.N."/>
        </authorList>
    </citation>
    <scope>NUCLEOTIDE SEQUENCE [LARGE SCALE GENOMIC DNA]</scope>
    <source>
        <strain evidence="11 13">M79</strain>
    </source>
</reference>
<dbReference type="InterPro" id="IPR000821">
    <property type="entry name" value="Ala_racemase"/>
</dbReference>
<dbReference type="Proteomes" id="UP000181969">
    <property type="component" value="Unassembled WGS sequence"/>
</dbReference>
<dbReference type="GO" id="GO:0008784">
    <property type="term" value="F:alanine racemase activity"/>
    <property type="evidence" value="ECO:0007669"/>
    <property type="project" value="UniProtKB-UniRule"/>
</dbReference>
<evidence type="ECO:0000313" key="14">
    <source>
        <dbReference type="Proteomes" id="UP000504756"/>
    </source>
</evidence>
<comment type="function">
    <text evidence="5">Catalyzes the interconversion of L-alanine and D-alanine. May also act on other amino acids.</text>
</comment>
<protein>
    <recommendedName>
        <fullName evidence="5">Alanine racemase</fullName>
        <ecNumber evidence="5">5.1.1.1</ecNumber>
    </recommendedName>
</protein>
<dbReference type="FunFam" id="3.20.20.10:FF:000002">
    <property type="entry name" value="Alanine racemase"/>
    <property type="match status" value="1"/>
</dbReference>
<dbReference type="Gene3D" id="2.40.37.10">
    <property type="entry name" value="Lyase, Ornithine Decarboxylase, Chain A, domain 1"/>
    <property type="match status" value="1"/>
</dbReference>
<dbReference type="NCBIfam" id="TIGR00492">
    <property type="entry name" value="alr"/>
    <property type="match status" value="1"/>
</dbReference>
<dbReference type="PANTHER" id="PTHR30511:SF0">
    <property type="entry name" value="ALANINE RACEMASE, CATABOLIC-RELATED"/>
    <property type="match status" value="1"/>
</dbReference>
<feature type="binding site" evidence="5 7">
    <location>
        <position position="312"/>
    </location>
    <ligand>
        <name>substrate</name>
    </ligand>
</feature>
<dbReference type="GO" id="GO:0030632">
    <property type="term" value="P:D-alanine biosynthetic process"/>
    <property type="evidence" value="ECO:0007669"/>
    <property type="project" value="UniProtKB-UniRule"/>
</dbReference>
<comment type="similarity">
    <text evidence="5">Belongs to the alanine racemase family.</text>
</comment>
<evidence type="ECO:0000256" key="5">
    <source>
        <dbReference type="HAMAP-Rule" id="MF_01201"/>
    </source>
</evidence>
<reference evidence="12" key="3">
    <citation type="submission" date="2023-02" db="EMBL/GenBank/DDBJ databases">
        <title>Comparative genomics and fermentation flavor characterization of five lactic acid bacteria reveal flavor biosynthesis metabolic pathways in fermented muskmelon puree.</title>
        <authorList>
            <person name="Yuan L."/>
            <person name="Li M."/>
            <person name="Xu X."/>
            <person name="Lao F."/>
            <person name="Wu J."/>
        </authorList>
    </citation>
    <scope>NUCLEOTIDE SEQUENCE</scope>
    <source>
        <strain evidence="12">Pa-2</strain>
    </source>
</reference>
<dbReference type="InterPro" id="IPR001608">
    <property type="entry name" value="Ala_racemase_N"/>
</dbReference>
<dbReference type="EC" id="5.1.1.1" evidence="5"/>
<dbReference type="SUPFAM" id="SSF51419">
    <property type="entry name" value="PLP-binding barrel"/>
    <property type="match status" value="1"/>
</dbReference>
<dbReference type="HAMAP" id="MF_01201">
    <property type="entry name" value="Ala_racemase"/>
    <property type="match status" value="1"/>
</dbReference>
<feature type="active site" description="Proton acceptor; specific for L-alanine" evidence="5">
    <location>
        <position position="265"/>
    </location>
</feature>
<keyword evidence="4 5" id="KW-0413">Isomerase</keyword>
<dbReference type="EMBL" id="FOTJ01000008">
    <property type="protein sequence ID" value="SFL40650.1"/>
    <property type="molecule type" value="Genomic_DNA"/>
</dbReference>
<dbReference type="Pfam" id="PF00842">
    <property type="entry name" value="Ala_racemase_C"/>
    <property type="match status" value="1"/>
</dbReference>
<dbReference type="PRINTS" id="PR00992">
    <property type="entry name" value="ALARACEMASE"/>
</dbReference>
<dbReference type="Proteomes" id="UP000504756">
    <property type="component" value="Unassembled WGS sequence"/>
</dbReference>
<feature type="binding site" evidence="5 7">
    <location>
        <position position="138"/>
    </location>
    <ligand>
        <name>substrate</name>
    </ligand>
</feature>
<dbReference type="EMBL" id="BLXU01000012">
    <property type="protein sequence ID" value="GFO52568.1"/>
    <property type="molecule type" value="Genomic_DNA"/>
</dbReference>
<dbReference type="InterPro" id="IPR020622">
    <property type="entry name" value="Ala_racemase_pyridoxalP-BS"/>
</dbReference>
<dbReference type="EMBL" id="JARYTV010000005">
    <property type="protein sequence ID" value="MDH7960142.1"/>
    <property type="molecule type" value="Genomic_DNA"/>
</dbReference>
<feature type="modified residue" description="N6-(pyridoxal phosphate)lysine" evidence="5 6">
    <location>
        <position position="40"/>
    </location>
</feature>
<dbReference type="AlphaFoldDB" id="A0A1I4HFW4"/>
<evidence type="ECO:0000256" key="6">
    <source>
        <dbReference type="PIRSR" id="PIRSR600821-50"/>
    </source>
</evidence>
<evidence type="ECO:0000256" key="2">
    <source>
        <dbReference type="ARBA" id="ARBA00001933"/>
    </source>
</evidence>
<evidence type="ECO:0000256" key="7">
    <source>
        <dbReference type="PIRSR" id="PIRSR600821-52"/>
    </source>
</evidence>
<feature type="active site" description="Proton acceptor; specific for D-alanine" evidence="5">
    <location>
        <position position="40"/>
    </location>
</feature>
<dbReference type="PROSITE" id="PS00395">
    <property type="entry name" value="ALANINE_RACEMASE"/>
    <property type="match status" value="1"/>
</dbReference>
<dbReference type="GO" id="GO:0005829">
    <property type="term" value="C:cytosol"/>
    <property type="evidence" value="ECO:0007669"/>
    <property type="project" value="TreeGrafter"/>
</dbReference>
<dbReference type="UniPathway" id="UPA00042">
    <property type="reaction ID" value="UER00497"/>
</dbReference>
<evidence type="ECO:0000313" key="11">
    <source>
        <dbReference type="EMBL" id="SFL40650.1"/>
    </source>
</evidence>
<dbReference type="PANTHER" id="PTHR30511">
    <property type="entry name" value="ALANINE RACEMASE"/>
    <property type="match status" value="1"/>
</dbReference>
<comment type="pathway">
    <text evidence="5">Amino-acid biosynthesis; D-alanine biosynthesis; D-alanine from L-alanine: step 1/1.</text>
</comment>
<reference evidence="9 14" key="2">
    <citation type="submission" date="2020-06" db="EMBL/GenBank/DDBJ databases">
        <title>Draft genome sequence of Lactic acid bacteria from Okinawan-style tofu.</title>
        <authorList>
            <person name="Takara I."/>
            <person name="Ikematsu S."/>
        </authorList>
    </citation>
    <scope>NUCLEOTIDE SEQUENCE [LARGE SCALE GENOMIC DNA]</scope>
    <source>
        <strain evidence="14">lg38</strain>
        <strain evidence="9">Lg38</strain>
    </source>
</reference>
<evidence type="ECO:0000256" key="4">
    <source>
        <dbReference type="ARBA" id="ARBA00023235"/>
    </source>
</evidence>
<organism evidence="11 13">
    <name type="scientific">Lactococcus garvieae</name>
    <dbReference type="NCBI Taxonomy" id="1363"/>
    <lineage>
        <taxon>Bacteria</taxon>
        <taxon>Bacillati</taxon>
        <taxon>Bacillota</taxon>
        <taxon>Bacilli</taxon>
        <taxon>Lactobacillales</taxon>
        <taxon>Streptococcaceae</taxon>
        <taxon>Lactococcus</taxon>
    </lineage>
</organism>
<accession>A0A1I4HFW4</accession>
<name>A0A1I4HFW4_9LACT</name>
<evidence type="ECO:0000313" key="12">
    <source>
        <dbReference type="EMBL" id="WEA14304.1"/>
    </source>
</evidence>
<evidence type="ECO:0000313" key="10">
    <source>
        <dbReference type="EMBL" id="MDH7960142.1"/>
    </source>
</evidence>
<evidence type="ECO:0000259" key="8">
    <source>
        <dbReference type="SMART" id="SM01005"/>
    </source>
</evidence>
<comment type="cofactor">
    <cofactor evidence="2 5 6">
        <name>pyridoxal 5'-phosphate</name>
        <dbReference type="ChEBI" id="CHEBI:597326"/>
    </cofactor>
</comment>
<evidence type="ECO:0000256" key="1">
    <source>
        <dbReference type="ARBA" id="ARBA00000316"/>
    </source>
</evidence>
<dbReference type="InterPro" id="IPR029066">
    <property type="entry name" value="PLP-binding_barrel"/>
</dbReference>
<keyword evidence="3 5" id="KW-0663">Pyridoxal phosphate</keyword>
<dbReference type="FunFam" id="2.40.37.10:FF:000006">
    <property type="entry name" value="Alanine racemase"/>
    <property type="match status" value="1"/>
</dbReference>
<sequence>MKAAPHRHTPAIIKLSAIENNVKKMREHIGDKPELWAVVKANAYGHGAVAVAQHIDGLVDGFCVSNFDEAIELRQQLIIKPILVLSGIVPDHAEIAASQHITLTAPSLQWLQQVIDSNKNKHFSRLRIHIAVDTGMGRIGVTTAEEANQIIELADQYNISVRGIFTHYATADEEDTTQFKEQKAKFDALVSQLSRRPKYVHSTNSAAGLWQNQEVQDIERIGLAMYGLNPSGDELALPYALEPALSLHSELTHVKKIHKGDTVGYGATFRAEEDTYVGTVSIGYADGWTRDMQGFKVIVDGQYCEIIGRISMDQMTIRLPKNYEMGTQVTLIGKNGDKEITVQDIANWRHTIGYEVICLLSDRIYRVYEE</sequence>
<evidence type="ECO:0000256" key="3">
    <source>
        <dbReference type="ARBA" id="ARBA00022898"/>
    </source>
</evidence>
<dbReference type="InterPro" id="IPR011079">
    <property type="entry name" value="Ala_racemase_C"/>
</dbReference>
<dbReference type="Proteomes" id="UP001157396">
    <property type="component" value="Unassembled WGS sequence"/>
</dbReference>
<dbReference type="GO" id="GO:0030170">
    <property type="term" value="F:pyridoxal phosphate binding"/>
    <property type="evidence" value="ECO:0007669"/>
    <property type="project" value="UniProtKB-UniRule"/>
</dbReference>
<proteinExistence type="inferred from homology"/>
<dbReference type="EMBL" id="CP118627">
    <property type="protein sequence ID" value="WEA14304.1"/>
    <property type="molecule type" value="Genomic_DNA"/>
</dbReference>
<dbReference type="GO" id="GO:0009252">
    <property type="term" value="P:peptidoglycan biosynthetic process"/>
    <property type="evidence" value="ECO:0007669"/>
    <property type="project" value="TreeGrafter"/>
</dbReference>
<dbReference type="SUPFAM" id="SSF50621">
    <property type="entry name" value="Alanine racemase C-terminal domain-like"/>
    <property type="match status" value="1"/>
</dbReference>
<dbReference type="OrthoDB" id="9813814at2"/>
<dbReference type="CDD" id="cd00430">
    <property type="entry name" value="PLPDE_III_AR"/>
    <property type="match status" value="1"/>
</dbReference>
<feature type="domain" description="Alanine racemase C-terminal" evidence="8">
    <location>
        <begin position="244"/>
        <end position="369"/>
    </location>
</feature>
<dbReference type="SMART" id="SM01005">
    <property type="entry name" value="Ala_racemase_C"/>
    <property type="match status" value="1"/>
</dbReference>
<dbReference type="Gene3D" id="3.20.20.10">
    <property type="entry name" value="Alanine racemase"/>
    <property type="match status" value="1"/>
</dbReference>
<dbReference type="Proteomes" id="UP001217324">
    <property type="component" value="Chromosome"/>
</dbReference>
<reference evidence="10" key="4">
    <citation type="submission" date="2023-04" db="EMBL/GenBank/DDBJ databases">
        <title>Genomic analysis of Lactococcus garvieae isolates.</title>
        <authorList>
            <person name="Zhanghang C."/>
        </authorList>
    </citation>
    <scope>NUCLEOTIDE SEQUENCE</scope>
    <source>
        <strain evidence="10">ZB-1</strain>
    </source>
</reference>
<dbReference type="OMA" id="WEILCGF"/>
<gene>
    <name evidence="9" type="primary">alr</name>
    <name evidence="9" type="ORF">ikelab_18430</name>
    <name evidence="12" type="ORF">PWF74_02075</name>
    <name evidence="10" type="ORF">QHR29_06630</name>
    <name evidence="11" type="ORF">SAMN05216438_10870</name>
</gene>